<dbReference type="PANTHER" id="PTHR12526">
    <property type="entry name" value="GLYCOSYLTRANSFERASE"/>
    <property type="match status" value="1"/>
</dbReference>
<dbReference type="Pfam" id="PF13692">
    <property type="entry name" value="Glyco_trans_1_4"/>
    <property type="match status" value="1"/>
</dbReference>
<protein>
    <submittedName>
        <fullName evidence="2">Glycosyltransferase involved in cell wall bisynthesis</fullName>
    </submittedName>
</protein>
<name>A0A1H0MTW6_9ACTN</name>
<dbReference type="STRING" id="1052260.SAMN05660199_02633"/>
<proteinExistence type="predicted"/>
<keyword evidence="3" id="KW-1185">Reference proteome</keyword>
<gene>
    <name evidence="2" type="ORF">SAMN05660199_02633</name>
</gene>
<evidence type="ECO:0000313" key="3">
    <source>
        <dbReference type="Proteomes" id="UP000199088"/>
    </source>
</evidence>
<feature type="compositionally biased region" description="Basic and acidic residues" evidence="1">
    <location>
        <begin position="394"/>
        <end position="404"/>
    </location>
</feature>
<dbReference type="GO" id="GO:0016757">
    <property type="term" value="F:glycosyltransferase activity"/>
    <property type="evidence" value="ECO:0007669"/>
    <property type="project" value="TreeGrafter"/>
</dbReference>
<dbReference type="AlphaFoldDB" id="A0A1H0MTW6"/>
<sequence>MTTSAAGPSTRYRVRRIVHVYLRPASFSTGGVNRAAQQWAARMADHTGLPTVYVQAAGGFEGRLVEAPGLEHRTLATLGGGRQTMLPRGLGRLLQAGDLVYLHEGWTPSNLVIAAWCRRRRIPYVVMPHGVYERSIVQASSLLRPRTWLERPTLERAAGVHLYFASERAHLADVAPRARAFAAPTGRAVQDGPLVADRHPYVAWLGRYDIRHKGIDVLLDGVASLPEEQRPQLRMVGQDHLGDRARVRDRVAQQGLAPWVTVEDELPHEEAGRFLGEARAFVHTPRWECLPTTVLEALERGTPTLLTDTAHVAGLLGDAGLVTVVPLEPAAIGEALHAAAAAADDPAAAQRRRAGLAESLAWERSLGDWAAALAAAGIDLPRRLGDSGAAPLVGDRRGTEEDAG</sequence>
<reference evidence="3" key="1">
    <citation type="submission" date="2016-10" db="EMBL/GenBank/DDBJ databases">
        <authorList>
            <person name="Varghese N."/>
            <person name="Submissions S."/>
        </authorList>
    </citation>
    <scope>NUCLEOTIDE SEQUENCE [LARGE SCALE GENOMIC DNA]</scope>
    <source>
        <strain evidence="3">DSM 45843</strain>
    </source>
</reference>
<dbReference type="SUPFAM" id="SSF53756">
    <property type="entry name" value="UDP-Glycosyltransferase/glycogen phosphorylase"/>
    <property type="match status" value="1"/>
</dbReference>
<dbReference type="Gene3D" id="3.40.50.2000">
    <property type="entry name" value="Glycogen Phosphorylase B"/>
    <property type="match status" value="2"/>
</dbReference>
<accession>A0A1H0MTW6</accession>
<organism evidence="2 3">
    <name type="scientific">Klenkia soli</name>
    <dbReference type="NCBI Taxonomy" id="1052260"/>
    <lineage>
        <taxon>Bacteria</taxon>
        <taxon>Bacillati</taxon>
        <taxon>Actinomycetota</taxon>
        <taxon>Actinomycetes</taxon>
        <taxon>Geodermatophilales</taxon>
        <taxon>Geodermatophilaceae</taxon>
        <taxon>Klenkia</taxon>
    </lineage>
</organism>
<dbReference type="OrthoDB" id="9794513at2"/>
<feature type="region of interest" description="Disordered" evidence="1">
    <location>
        <begin position="382"/>
        <end position="404"/>
    </location>
</feature>
<dbReference type="RefSeq" id="WP_091245863.1">
    <property type="nucleotide sequence ID" value="NZ_FNIR01000008.1"/>
</dbReference>
<evidence type="ECO:0000256" key="1">
    <source>
        <dbReference type="SAM" id="MobiDB-lite"/>
    </source>
</evidence>
<evidence type="ECO:0000313" key="2">
    <source>
        <dbReference type="EMBL" id="SDO83812.1"/>
    </source>
</evidence>
<dbReference type="PANTHER" id="PTHR12526:SF636">
    <property type="entry name" value="BLL3647 PROTEIN"/>
    <property type="match status" value="1"/>
</dbReference>
<dbReference type="Proteomes" id="UP000199088">
    <property type="component" value="Unassembled WGS sequence"/>
</dbReference>
<keyword evidence="2" id="KW-0808">Transferase</keyword>
<dbReference type="EMBL" id="FNIR01000008">
    <property type="protein sequence ID" value="SDO83812.1"/>
    <property type="molecule type" value="Genomic_DNA"/>
</dbReference>